<proteinExistence type="predicted"/>
<feature type="region of interest" description="Disordered" evidence="1">
    <location>
        <begin position="220"/>
        <end position="255"/>
    </location>
</feature>
<name>A0AAV9IRI7_CYACA</name>
<reference evidence="3 4" key="1">
    <citation type="submission" date="2022-07" db="EMBL/GenBank/DDBJ databases">
        <title>Genome-wide signatures of adaptation to extreme environments.</title>
        <authorList>
            <person name="Cho C.H."/>
            <person name="Yoon H.S."/>
        </authorList>
    </citation>
    <scope>NUCLEOTIDE SEQUENCE [LARGE SCALE GENOMIC DNA]</scope>
    <source>
        <strain evidence="3 4">DBV 063 E5</strain>
    </source>
</reference>
<feature type="transmembrane region" description="Helical" evidence="2">
    <location>
        <begin position="24"/>
        <end position="47"/>
    </location>
</feature>
<organism evidence="3 4">
    <name type="scientific">Cyanidium caldarium</name>
    <name type="common">Red alga</name>
    <dbReference type="NCBI Taxonomy" id="2771"/>
    <lineage>
        <taxon>Eukaryota</taxon>
        <taxon>Rhodophyta</taxon>
        <taxon>Bangiophyceae</taxon>
        <taxon>Cyanidiales</taxon>
        <taxon>Cyanidiaceae</taxon>
        <taxon>Cyanidium</taxon>
    </lineage>
</organism>
<evidence type="ECO:0000313" key="4">
    <source>
        <dbReference type="Proteomes" id="UP001301350"/>
    </source>
</evidence>
<comment type="caution">
    <text evidence="3">The sequence shown here is derived from an EMBL/GenBank/DDBJ whole genome shotgun (WGS) entry which is preliminary data.</text>
</comment>
<accession>A0AAV9IRI7</accession>
<keyword evidence="4" id="KW-1185">Reference proteome</keyword>
<feature type="transmembrane region" description="Helical" evidence="2">
    <location>
        <begin position="97"/>
        <end position="116"/>
    </location>
</feature>
<protein>
    <recommendedName>
        <fullName evidence="5">Transmembrane protein</fullName>
    </recommendedName>
</protein>
<evidence type="ECO:0008006" key="5">
    <source>
        <dbReference type="Google" id="ProtNLM"/>
    </source>
</evidence>
<dbReference type="Proteomes" id="UP001301350">
    <property type="component" value="Unassembled WGS sequence"/>
</dbReference>
<feature type="region of interest" description="Disordered" evidence="1">
    <location>
        <begin position="50"/>
        <end position="81"/>
    </location>
</feature>
<evidence type="ECO:0000256" key="1">
    <source>
        <dbReference type="SAM" id="MobiDB-lite"/>
    </source>
</evidence>
<feature type="compositionally biased region" description="Polar residues" evidence="1">
    <location>
        <begin position="234"/>
        <end position="246"/>
    </location>
</feature>
<gene>
    <name evidence="3" type="ORF">CDCA_CDCA02G0711</name>
</gene>
<dbReference type="EMBL" id="JANCYW010000002">
    <property type="protein sequence ID" value="KAK4534686.1"/>
    <property type="molecule type" value="Genomic_DNA"/>
</dbReference>
<keyword evidence="2" id="KW-0472">Membrane</keyword>
<dbReference type="AlphaFoldDB" id="A0AAV9IRI7"/>
<evidence type="ECO:0000313" key="3">
    <source>
        <dbReference type="EMBL" id="KAK4534686.1"/>
    </source>
</evidence>
<keyword evidence="2" id="KW-1133">Transmembrane helix</keyword>
<feature type="compositionally biased region" description="Basic and acidic residues" evidence="1">
    <location>
        <begin position="220"/>
        <end position="231"/>
    </location>
</feature>
<evidence type="ECO:0000256" key="2">
    <source>
        <dbReference type="SAM" id="Phobius"/>
    </source>
</evidence>
<keyword evidence="2" id="KW-0812">Transmembrane</keyword>
<sequence length="255" mass="27572">MEPLEPEEDGHEPLTEPWLSKRGAAGVAAGVFVASTLVGGGLTALTLTSASRVSDRETTPAHSGTAADSAAPRRRARHADRPTPAAYAFAVRSATQALLLGTLLCGTVGAVTWYAFLRYMGASDIEQLGALLRQEHSGPQRLSRQLHAGWPGRWARSIGEQLNLQSDTSREEMSAADSIAAAADGRVARAARRWREWVHAAHDSRSMQWMRARMHSDREHEVRERSADVAEHSIVSNTSRSASSEMGATDKASPR</sequence>